<dbReference type="SMART" id="SM00471">
    <property type="entry name" value="HDc"/>
    <property type="match status" value="1"/>
</dbReference>
<organism evidence="8 9">
    <name type="scientific">Planococcus dechangensis</name>
    <dbReference type="NCBI Taxonomy" id="1176255"/>
    <lineage>
        <taxon>Bacteria</taxon>
        <taxon>Bacillati</taxon>
        <taxon>Bacillota</taxon>
        <taxon>Bacilli</taxon>
        <taxon>Bacillales</taxon>
        <taxon>Caryophanaceae</taxon>
        <taxon>Planococcus</taxon>
    </lineage>
</organism>
<evidence type="ECO:0000256" key="6">
    <source>
        <dbReference type="ARBA" id="ARBA00049417"/>
    </source>
</evidence>
<evidence type="ECO:0000313" key="9">
    <source>
        <dbReference type="Proteomes" id="UP001595932"/>
    </source>
</evidence>
<dbReference type="EMBL" id="JBHSGL010000005">
    <property type="protein sequence ID" value="MFC4711930.1"/>
    <property type="molecule type" value="Genomic_DNA"/>
</dbReference>
<dbReference type="InterPro" id="IPR051094">
    <property type="entry name" value="Diverse_Catalytic_Enzymes"/>
</dbReference>
<evidence type="ECO:0000256" key="5">
    <source>
        <dbReference type="ARBA" id="ARBA00023004"/>
    </source>
</evidence>
<evidence type="ECO:0000256" key="4">
    <source>
        <dbReference type="ARBA" id="ARBA00022801"/>
    </source>
</evidence>
<sequence>MDPSLMLQKVKDRMPEKRYIHVLGVMGTAVSLARHYGVPEHKARIAAILHDVAKYADREWMRQIIETKGMDPQLLDYHHELWHAPVGAYVASYEFGIDDEDVLNAIRYHTTGRADMSALEKIIYIADMIEPNRKFPGVEELRAQQTQGLDPLMEAAVRQSIEFLESKNQPVYPDSLKCLEHFEQQRGNVK</sequence>
<feature type="domain" description="HD" evidence="7">
    <location>
        <begin position="18"/>
        <end position="132"/>
    </location>
</feature>
<dbReference type="InterPro" id="IPR003607">
    <property type="entry name" value="HD/PDEase_dom"/>
</dbReference>
<evidence type="ECO:0000256" key="2">
    <source>
        <dbReference type="ARBA" id="ARBA00022723"/>
    </source>
</evidence>
<dbReference type="PANTHER" id="PTHR35795">
    <property type="entry name" value="SLR1885 PROTEIN"/>
    <property type="match status" value="1"/>
</dbReference>
<reference evidence="9" key="1">
    <citation type="journal article" date="2019" name="Int. J. Syst. Evol. Microbiol.">
        <title>The Global Catalogue of Microorganisms (GCM) 10K type strain sequencing project: providing services to taxonomists for standard genome sequencing and annotation.</title>
        <authorList>
            <consortium name="The Broad Institute Genomics Platform"/>
            <consortium name="The Broad Institute Genome Sequencing Center for Infectious Disease"/>
            <person name="Wu L."/>
            <person name="Ma J."/>
        </authorList>
    </citation>
    <scope>NUCLEOTIDE SEQUENCE [LARGE SCALE GENOMIC DNA]</scope>
    <source>
        <strain evidence="9">CGMCC 1.12151</strain>
    </source>
</reference>
<evidence type="ECO:0000256" key="1">
    <source>
        <dbReference type="ARBA" id="ARBA00012506"/>
    </source>
</evidence>
<dbReference type="NCBIfam" id="TIGR00488">
    <property type="entry name" value="bis(5'-nucleosyl)-tetraphosphatase (symmetrical) YqeK"/>
    <property type="match status" value="1"/>
</dbReference>
<dbReference type="PROSITE" id="PS51831">
    <property type="entry name" value="HD"/>
    <property type="match status" value="1"/>
</dbReference>
<dbReference type="InterPro" id="IPR006674">
    <property type="entry name" value="HD_domain"/>
</dbReference>
<comment type="caution">
    <text evidence="8">The sequence shown here is derived from an EMBL/GenBank/DDBJ whole genome shotgun (WGS) entry which is preliminary data.</text>
</comment>
<dbReference type="PANTHER" id="PTHR35795:SF1">
    <property type="entry name" value="BIS(5'-NUCLEOSYL)-TETRAPHOSPHATASE, SYMMETRICAL"/>
    <property type="match status" value="1"/>
</dbReference>
<dbReference type="SUPFAM" id="SSF109604">
    <property type="entry name" value="HD-domain/PDEase-like"/>
    <property type="match status" value="1"/>
</dbReference>
<dbReference type="GO" id="GO:0008803">
    <property type="term" value="F:bis(5'-nucleosyl)-tetraphosphatase (symmetrical) activity"/>
    <property type="evidence" value="ECO:0007669"/>
    <property type="project" value="UniProtKB-EC"/>
</dbReference>
<keyword evidence="3" id="KW-0547">Nucleotide-binding</keyword>
<dbReference type="Proteomes" id="UP001595932">
    <property type="component" value="Unassembled WGS sequence"/>
</dbReference>
<dbReference type="EC" id="3.6.1.41" evidence="1"/>
<evidence type="ECO:0000259" key="7">
    <source>
        <dbReference type="PROSITE" id="PS51831"/>
    </source>
</evidence>
<dbReference type="InterPro" id="IPR005249">
    <property type="entry name" value="YqeK"/>
</dbReference>
<keyword evidence="2" id="KW-0479">Metal-binding</keyword>
<evidence type="ECO:0000313" key="8">
    <source>
        <dbReference type="EMBL" id="MFC4711930.1"/>
    </source>
</evidence>
<keyword evidence="4 8" id="KW-0378">Hydrolase</keyword>
<dbReference type="CDD" id="cd00077">
    <property type="entry name" value="HDc"/>
    <property type="match status" value="1"/>
</dbReference>
<dbReference type="RefSeq" id="WP_377276798.1">
    <property type="nucleotide sequence ID" value="NZ_JBHSGL010000005.1"/>
</dbReference>
<accession>A0ABV9M9X3</accession>
<protein>
    <recommendedName>
        <fullName evidence="1">bis(5'-nucleosyl)-tetraphosphatase (symmetrical)</fullName>
        <ecNumber evidence="1">3.6.1.41</ecNumber>
    </recommendedName>
</protein>
<proteinExistence type="predicted"/>
<keyword evidence="9" id="KW-1185">Reference proteome</keyword>
<dbReference type="Gene3D" id="1.10.3210.10">
    <property type="entry name" value="Hypothetical protein af1432"/>
    <property type="match status" value="1"/>
</dbReference>
<dbReference type="Pfam" id="PF01966">
    <property type="entry name" value="HD"/>
    <property type="match status" value="1"/>
</dbReference>
<name>A0ABV9M9X3_9BACL</name>
<evidence type="ECO:0000256" key="3">
    <source>
        <dbReference type="ARBA" id="ARBA00022741"/>
    </source>
</evidence>
<keyword evidence="5" id="KW-0408">Iron</keyword>
<comment type="catalytic activity">
    <reaction evidence="6">
        <text>P(1),P(4)-bis(5'-adenosyl) tetraphosphate + H2O = 2 ADP + 2 H(+)</text>
        <dbReference type="Rhea" id="RHEA:24252"/>
        <dbReference type="ChEBI" id="CHEBI:15377"/>
        <dbReference type="ChEBI" id="CHEBI:15378"/>
        <dbReference type="ChEBI" id="CHEBI:58141"/>
        <dbReference type="ChEBI" id="CHEBI:456216"/>
        <dbReference type="EC" id="3.6.1.41"/>
    </reaction>
</comment>
<gene>
    <name evidence="8" type="primary">yqeK</name>
    <name evidence="8" type="ORF">ACFO5U_03650</name>
</gene>